<organism evidence="4 5">
    <name type="scientific">Actinoallomurus iriomotensis</name>
    <dbReference type="NCBI Taxonomy" id="478107"/>
    <lineage>
        <taxon>Bacteria</taxon>
        <taxon>Bacillati</taxon>
        <taxon>Actinomycetota</taxon>
        <taxon>Actinomycetes</taxon>
        <taxon>Streptosporangiales</taxon>
        <taxon>Thermomonosporaceae</taxon>
        <taxon>Actinoallomurus</taxon>
    </lineage>
</organism>
<dbReference type="InterPro" id="IPR051052">
    <property type="entry name" value="Diverse_substrate_MTase"/>
</dbReference>
<dbReference type="EMBL" id="BSTJ01000001">
    <property type="protein sequence ID" value="GLY72708.1"/>
    <property type="molecule type" value="Genomic_DNA"/>
</dbReference>
<dbReference type="RefSeq" id="WP_285617855.1">
    <property type="nucleotide sequence ID" value="NZ_BSTJ01000001.1"/>
</dbReference>
<dbReference type="InterPro" id="IPR041698">
    <property type="entry name" value="Methyltransf_25"/>
</dbReference>
<dbReference type="Pfam" id="PF13649">
    <property type="entry name" value="Methyltransf_25"/>
    <property type="match status" value="1"/>
</dbReference>
<proteinExistence type="predicted"/>
<evidence type="ECO:0000256" key="2">
    <source>
        <dbReference type="ARBA" id="ARBA00022679"/>
    </source>
</evidence>
<gene>
    <name evidence="4" type="ORF">Airi01_009750</name>
</gene>
<accession>A0A9W6RBF0</accession>
<keyword evidence="1 4" id="KW-0489">Methyltransferase</keyword>
<evidence type="ECO:0000259" key="3">
    <source>
        <dbReference type="Pfam" id="PF13649"/>
    </source>
</evidence>
<dbReference type="CDD" id="cd02440">
    <property type="entry name" value="AdoMet_MTases"/>
    <property type="match status" value="1"/>
</dbReference>
<keyword evidence="2" id="KW-0808">Transferase</keyword>
<evidence type="ECO:0000313" key="5">
    <source>
        <dbReference type="Proteomes" id="UP001165135"/>
    </source>
</evidence>
<evidence type="ECO:0000313" key="4">
    <source>
        <dbReference type="EMBL" id="GLY72708.1"/>
    </source>
</evidence>
<dbReference type="Proteomes" id="UP001165135">
    <property type="component" value="Unassembled WGS sequence"/>
</dbReference>
<dbReference type="GO" id="GO:0032259">
    <property type="term" value="P:methylation"/>
    <property type="evidence" value="ECO:0007669"/>
    <property type="project" value="UniProtKB-KW"/>
</dbReference>
<feature type="domain" description="Methyltransferase" evidence="3">
    <location>
        <begin position="49"/>
        <end position="140"/>
    </location>
</feature>
<dbReference type="PANTHER" id="PTHR44942">
    <property type="entry name" value="METHYLTRANSF_11 DOMAIN-CONTAINING PROTEIN"/>
    <property type="match status" value="1"/>
</dbReference>
<dbReference type="AlphaFoldDB" id="A0A9W6RBF0"/>
<sequence>MAGDWEWQWDETLYADSAPHYAVGRMPYPPGLAGAIGEELGLDGRGRLLDVGCGPGSLTLLLAGMFEEAVGVDADRGMIAEASRRAGEAGVANVRWRRLRAEDLPAGLGTFRVVTFAQSFHWMDQALVARRVRDLLDPAGAWVHVQATTHRGVPGEDPLPHPRPPWDRIDELVARYLGPVRRAGRGVLPTGTRAGEEEIMSRAGFTGPARIEVGGGRVVERGVDDIVSAVFSLSGSTPHLFAAELPAFEADLRRLLTRASDGGRFSERTREVRVVIWRP</sequence>
<dbReference type="SUPFAM" id="SSF53335">
    <property type="entry name" value="S-adenosyl-L-methionine-dependent methyltransferases"/>
    <property type="match status" value="1"/>
</dbReference>
<evidence type="ECO:0000256" key="1">
    <source>
        <dbReference type="ARBA" id="ARBA00022603"/>
    </source>
</evidence>
<dbReference type="PANTHER" id="PTHR44942:SF4">
    <property type="entry name" value="METHYLTRANSFERASE TYPE 11 DOMAIN-CONTAINING PROTEIN"/>
    <property type="match status" value="1"/>
</dbReference>
<dbReference type="GO" id="GO:0008168">
    <property type="term" value="F:methyltransferase activity"/>
    <property type="evidence" value="ECO:0007669"/>
    <property type="project" value="UniProtKB-KW"/>
</dbReference>
<dbReference type="Gene3D" id="3.40.50.150">
    <property type="entry name" value="Vaccinia Virus protein VP39"/>
    <property type="match status" value="1"/>
</dbReference>
<name>A0A9W6RBF0_9ACTN</name>
<reference evidence="4" key="1">
    <citation type="submission" date="2023-03" db="EMBL/GenBank/DDBJ databases">
        <title>Actinoallomurus iriomotensis NBRC 103681.</title>
        <authorList>
            <person name="Ichikawa N."/>
            <person name="Sato H."/>
            <person name="Tonouchi N."/>
        </authorList>
    </citation>
    <scope>NUCLEOTIDE SEQUENCE</scope>
    <source>
        <strain evidence="4">NBRC 103681</strain>
    </source>
</reference>
<comment type="caution">
    <text evidence="4">The sequence shown here is derived from an EMBL/GenBank/DDBJ whole genome shotgun (WGS) entry which is preliminary data.</text>
</comment>
<protein>
    <submittedName>
        <fullName evidence="4">Methyltransferase</fullName>
    </submittedName>
</protein>
<dbReference type="InterPro" id="IPR029063">
    <property type="entry name" value="SAM-dependent_MTases_sf"/>
</dbReference>